<feature type="region of interest" description="Disordered" evidence="1">
    <location>
        <begin position="106"/>
        <end position="131"/>
    </location>
</feature>
<evidence type="ECO:0000256" key="1">
    <source>
        <dbReference type="SAM" id="MobiDB-lite"/>
    </source>
</evidence>
<reference evidence="2 3" key="1">
    <citation type="submission" date="2021-06" db="EMBL/GenBank/DDBJ databases">
        <authorList>
            <person name="Jeong J.W."/>
        </authorList>
    </citation>
    <scope>NUCLEOTIDE SEQUENCE [LARGE SCALE GENOMIC DNA]</scope>
    <source>
        <strain evidence="2 3">MMS21-TAE1-1</strain>
    </source>
</reference>
<proteinExistence type="predicted"/>
<protein>
    <recommendedName>
        <fullName evidence="4">IS110 family transposase</fullName>
    </recommendedName>
</protein>
<accession>A0ABS6I7T4</accession>
<organism evidence="2 3">
    <name type="scientific">Paenarthrobacter aromaticivorans</name>
    <dbReference type="NCBI Taxonomy" id="2849150"/>
    <lineage>
        <taxon>Bacteria</taxon>
        <taxon>Bacillati</taxon>
        <taxon>Actinomycetota</taxon>
        <taxon>Actinomycetes</taxon>
        <taxon>Micrococcales</taxon>
        <taxon>Micrococcaceae</taxon>
        <taxon>Paenarthrobacter</taxon>
    </lineage>
</organism>
<dbReference type="Proteomes" id="UP000824166">
    <property type="component" value="Unassembled WGS sequence"/>
</dbReference>
<feature type="compositionally biased region" description="Basic and acidic residues" evidence="1">
    <location>
        <begin position="111"/>
        <end position="121"/>
    </location>
</feature>
<dbReference type="EMBL" id="JAHOPC010000010">
    <property type="protein sequence ID" value="MBU8867783.1"/>
    <property type="molecule type" value="Genomic_DNA"/>
</dbReference>
<comment type="caution">
    <text evidence="2">The sequence shown here is derived from an EMBL/GenBank/DDBJ whole genome shotgun (WGS) entry which is preliminary data.</text>
</comment>
<feature type="compositionally biased region" description="Polar residues" evidence="1">
    <location>
        <begin position="122"/>
        <end position="131"/>
    </location>
</feature>
<sequence>MAANAILTSWQPMQGKLRQWIPELAAALNGRFGDHHVLMTRLYLEQIDARSRRVKTLTEAIERLMQPFRQARDALCAIPGVSALVADVLIEETGADMSVFSTAGKLAAPKNPRDASSHPTHDQATNTSKPP</sequence>
<gene>
    <name evidence="2" type="ORF">KSW38_15955</name>
</gene>
<evidence type="ECO:0000313" key="3">
    <source>
        <dbReference type="Proteomes" id="UP000824166"/>
    </source>
</evidence>
<keyword evidence="3" id="KW-1185">Reference proteome</keyword>
<evidence type="ECO:0000313" key="2">
    <source>
        <dbReference type="EMBL" id="MBU8867783.1"/>
    </source>
</evidence>
<evidence type="ECO:0008006" key="4">
    <source>
        <dbReference type="Google" id="ProtNLM"/>
    </source>
</evidence>
<dbReference type="RefSeq" id="WP_216925904.1">
    <property type="nucleotide sequence ID" value="NZ_JAHOPC010000010.1"/>
</dbReference>
<name>A0ABS6I7T4_9MICC</name>